<dbReference type="Proteomes" id="UP000194236">
    <property type="component" value="Unassembled WGS sequence"/>
</dbReference>
<accession>A0A1Y3BE81</accession>
<evidence type="ECO:0000259" key="4">
    <source>
        <dbReference type="Pfam" id="PF00501"/>
    </source>
</evidence>
<evidence type="ECO:0000256" key="1">
    <source>
        <dbReference type="ARBA" id="ARBA00022598"/>
    </source>
</evidence>
<dbReference type="PANTHER" id="PTHR43272">
    <property type="entry name" value="LONG-CHAIN-FATTY-ACID--COA LIGASE"/>
    <property type="match status" value="1"/>
</dbReference>
<reference evidence="5 6" key="1">
    <citation type="submission" date="2017-03" db="EMBL/GenBank/DDBJ databases">
        <title>Genome Survey of Euroglyphus maynei.</title>
        <authorList>
            <person name="Arlian L.G."/>
            <person name="Morgan M.S."/>
            <person name="Rider S.D."/>
        </authorList>
    </citation>
    <scope>NUCLEOTIDE SEQUENCE [LARGE SCALE GENOMIC DNA]</scope>
    <source>
        <strain evidence="5">Arlian Lab</strain>
        <tissue evidence="5">Whole body</tissue>
    </source>
</reference>
<name>A0A1Y3BE81_EURMA</name>
<evidence type="ECO:0000256" key="2">
    <source>
        <dbReference type="ARBA" id="ARBA00022832"/>
    </source>
</evidence>
<dbReference type="GO" id="GO:0004467">
    <property type="term" value="F:long-chain fatty acid-CoA ligase activity"/>
    <property type="evidence" value="ECO:0007669"/>
    <property type="project" value="UniProtKB-EC"/>
</dbReference>
<evidence type="ECO:0000313" key="6">
    <source>
        <dbReference type="Proteomes" id="UP000194236"/>
    </source>
</evidence>
<dbReference type="SUPFAM" id="SSF56801">
    <property type="entry name" value="Acetyl-CoA synthetase-like"/>
    <property type="match status" value="1"/>
</dbReference>
<dbReference type="EMBL" id="MUJZ01024557">
    <property type="protein sequence ID" value="OTF79162.1"/>
    <property type="molecule type" value="Genomic_DNA"/>
</dbReference>
<keyword evidence="2" id="KW-0276">Fatty acid metabolism</keyword>
<dbReference type="GO" id="GO:0005783">
    <property type="term" value="C:endoplasmic reticulum"/>
    <property type="evidence" value="ECO:0007669"/>
    <property type="project" value="TreeGrafter"/>
</dbReference>
<dbReference type="GO" id="GO:0016020">
    <property type="term" value="C:membrane"/>
    <property type="evidence" value="ECO:0007669"/>
    <property type="project" value="TreeGrafter"/>
</dbReference>
<dbReference type="InterPro" id="IPR000873">
    <property type="entry name" value="AMP-dep_synth/lig_dom"/>
</dbReference>
<dbReference type="Gene3D" id="3.40.50.12780">
    <property type="entry name" value="N-terminal domain of ligase-like"/>
    <property type="match status" value="1"/>
</dbReference>
<dbReference type="OrthoDB" id="1700726at2759"/>
<keyword evidence="6" id="KW-1185">Reference proteome</keyword>
<keyword evidence="1" id="KW-0436">Ligase</keyword>
<organism evidence="5 6">
    <name type="scientific">Euroglyphus maynei</name>
    <name type="common">Mayne's house dust mite</name>
    <dbReference type="NCBI Taxonomy" id="6958"/>
    <lineage>
        <taxon>Eukaryota</taxon>
        <taxon>Metazoa</taxon>
        <taxon>Ecdysozoa</taxon>
        <taxon>Arthropoda</taxon>
        <taxon>Chelicerata</taxon>
        <taxon>Arachnida</taxon>
        <taxon>Acari</taxon>
        <taxon>Acariformes</taxon>
        <taxon>Sarcoptiformes</taxon>
        <taxon>Astigmata</taxon>
        <taxon>Psoroptidia</taxon>
        <taxon>Analgoidea</taxon>
        <taxon>Pyroglyphidae</taxon>
        <taxon>Pyroglyphinae</taxon>
        <taxon>Euroglyphus</taxon>
    </lineage>
</organism>
<evidence type="ECO:0000256" key="3">
    <source>
        <dbReference type="ARBA" id="ARBA00026121"/>
    </source>
</evidence>
<dbReference type="Pfam" id="PF00501">
    <property type="entry name" value="AMP-binding"/>
    <property type="match status" value="1"/>
</dbReference>
<comment type="caution">
    <text evidence="5">The sequence shown here is derived from an EMBL/GenBank/DDBJ whole genome shotgun (WGS) entry which is preliminary data.</text>
</comment>
<sequence length="168" mass="18728">MNDVLSNGAKLSIDGKCIGSINKAKNGVDWLTFEQVLQRSKHFADGLLHFGLKPKHSTFGIYSINTPEYTIAEYGCYRHSIIAIPIYETLGSNICAFIAKQAELSAIFCDNLDRVVNVLNNANDFQFLKHIIVSHHDDESISASDNQQHLETLKSKAQSLGLTRMLFV</sequence>
<dbReference type="InterPro" id="IPR042099">
    <property type="entry name" value="ANL_N_sf"/>
</dbReference>
<dbReference type="EC" id="6.2.1.3" evidence="3"/>
<proteinExistence type="predicted"/>
<evidence type="ECO:0000313" key="5">
    <source>
        <dbReference type="EMBL" id="OTF79162.1"/>
    </source>
</evidence>
<dbReference type="PANTHER" id="PTHR43272:SF107">
    <property type="entry name" value="LONG-CHAIN-FATTY-ACID--COA LIGASE 5"/>
    <property type="match status" value="1"/>
</dbReference>
<keyword evidence="2" id="KW-0443">Lipid metabolism</keyword>
<gene>
    <name evidence="5" type="ORF">BLA29_008032</name>
</gene>
<protein>
    <recommendedName>
        <fullName evidence="3">long-chain-fatty-acid--CoA ligase</fullName>
        <ecNumber evidence="3">6.2.1.3</ecNumber>
    </recommendedName>
</protein>
<feature type="domain" description="AMP-dependent synthetase/ligase" evidence="4">
    <location>
        <begin position="27"/>
        <end position="142"/>
    </location>
</feature>
<dbReference type="AlphaFoldDB" id="A0A1Y3BE81"/>